<sequence>MPLMITEARQKALRATSPMASQLPACLEPSATSQATTTEGKSVFLLPTVALTIVIWETTRLWQTSCTQPKRHPLSVMAMPDIKFAEETEASYIPSVSMHCTWSNISSLHSITPMALSSFELTLDSGESRIMRPGDVSIQRATSHKWKNITGNGTMPVECFGCFFHA</sequence>
<comment type="caution">
    <text evidence="1">The sequence shown here is derived from an EMBL/GenBank/DDBJ whole genome shotgun (WGS) entry which is preliminary data.</text>
</comment>
<keyword evidence="2" id="KW-1185">Reference proteome</keyword>
<name>A0ACA9U8A5_BIOOC</name>
<gene>
    <name evidence="1" type="ORF">CRV2_00021596</name>
</gene>
<accession>A0ACA9U8A5</accession>
<protein>
    <submittedName>
        <fullName evidence="1">Uncharacterized protein</fullName>
    </submittedName>
</protein>
<evidence type="ECO:0000313" key="1">
    <source>
        <dbReference type="EMBL" id="CAG9949541.1"/>
    </source>
</evidence>
<organism evidence="1 2">
    <name type="scientific">Clonostachys rosea f. rosea IK726</name>
    <dbReference type="NCBI Taxonomy" id="1349383"/>
    <lineage>
        <taxon>Eukaryota</taxon>
        <taxon>Fungi</taxon>
        <taxon>Dikarya</taxon>
        <taxon>Ascomycota</taxon>
        <taxon>Pezizomycotina</taxon>
        <taxon>Sordariomycetes</taxon>
        <taxon>Hypocreomycetidae</taxon>
        <taxon>Hypocreales</taxon>
        <taxon>Bionectriaceae</taxon>
        <taxon>Clonostachys</taxon>
    </lineage>
</organism>
<proteinExistence type="predicted"/>
<evidence type="ECO:0000313" key="2">
    <source>
        <dbReference type="Proteomes" id="UP000836387"/>
    </source>
</evidence>
<reference evidence="1" key="2">
    <citation type="submission" date="2021-10" db="EMBL/GenBank/DDBJ databases">
        <authorList>
            <person name="Piombo E."/>
        </authorList>
    </citation>
    <scope>NUCLEOTIDE SEQUENCE</scope>
</reference>
<reference evidence="1" key="1">
    <citation type="submission" date="2020-04" db="EMBL/GenBank/DDBJ databases">
        <authorList>
            <person name="Broberg M."/>
        </authorList>
    </citation>
    <scope>NUCLEOTIDE SEQUENCE</scope>
</reference>
<dbReference type="Proteomes" id="UP000836387">
    <property type="component" value="Unassembled WGS sequence"/>
</dbReference>
<dbReference type="EMBL" id="CADEHS020000102">
    <property type="protein sequence ID" value="CAG9949541.1"/>
    <property type="molecule type" value="Genomic_DNA"/>
</dbReference>